<gene>
    <name evidence="1" type="ORF">JKL49_13210</name>
</gene>
<evidence type="ECO:0000313" key="1">
    <source>
        <dbReference type="EMBL" id="QQZ51767.1"/>
    </source>
</evidence>
<name>A0A974SBG1_9CAUL</name>
<proteinExistence type="predicted"/>
<organism evidence="1">
    <name type="scientific">Phenylobacterium glaciei</name>
    <dbReference type="NCBI Taxonomy" id="2803784"/>
    <lineage>
        <taxon>Bacteria</taxon>
        <taxon>Pseudomonadati</taxon>
        <taxon>Pseudomonadota</taxon>
        <taxon>Alphaproteobacteria</taxon>
        <taxon>Caulobacterales</taxon>
        <taxon>Caulobacteraceae</taxon>
        <taxon>Phenylobacterium</taxon>
    </lineage>
</organism>
<dbReference type="EMBL" id="CP068570">
    <property type="protein sequence ID" value="QQZ51767.1"/>
    <property type="molecule type" value="Genomic_DNA"/>
</dbReference>
<protein>
    <submittedName>
        <fullName evidence="1">Uncharacterized protein</fullName>
    </submittedName>
</protein>
<reference evidence="1" key="1">
    <citation type="submission" date="2021-01" db="EMBL/GenBank/DDBJ databases">
        <title>Genome sequence of Phenylobacterium sp. 20VBR1 isolated from a valley glaceir, Ny-Alesund, Svalbard.</title>
        <authorList>
            <person name="Thomas F.A."/>
            <person name="Krishnan K.P."/>
            <person name="Sinha R.K."/>
        </authorList>
    </citation>
    <scope>NUCLEOTIDE SEQUENCE</scope>
    <source>
        <strain evidence="1">20VBR1</strain>
    </source>
</reference>
<accession>A0A974SBG1</accession>
<dbReference type="AlphaFoldDB" id="A0A974SBG1"/>
<sequence length="262" mass="28564">MNATHILDGSIRRAGAKVRIAAHLTETNSQTTVWSDKFDRSLDDIFAVQDEISEAIAKALNTAFLPRKTSAIDPIAYDLYLRAKSSSPDPAEAARNIATLETVTRLAPDFADGWASLAHARMATITLLPYAGRARHRALAEAELARCLALDPDSVMGADANWAMCDPFGDYLAQEKIMRRVSEIGTNSANAQFGLGIISKASEETVRRSKHRAACVISTPRTQSPTPFTFRACGELASSPKGARRWRFTCSSGLTIITRRHS</sequence>